<dbReference type="EMBL" id="NHTK01006039">
    <property type="protein sequence ID" value="PPQ66605.1"/>
    <property type="molecule type" value="Genomic_DNA"/>
</dbReference>
<accession>A0A409VK24</accession>
<dbReference type="InterPro" id="IPR044878">
    <property type="entry name" value="UbiA_sf"/>
</dbReference>
<dbReference type="OrthoDB" id="434972at2759"/>
<proteinExistence type="predicted"/>
<keyword evidence="2 5" id="KW-0812">Transmembrane</keyword>
<dbReference type="InParanoid" id="A0A409VK24"/>
<reference evidence="6 7" key="1">
    <citation type="journal article" date="2018" name="Evol. Lett.">
        <title>Horizontal gene cluster transfer increased hallucinogenic mushroom diversity.</title>
        <authorList>
            <person name="Reynolds H.T."/>
            <person name="Vijayakumar V."/>
            <person name="Gluck-Thaler E."/>
            <person name="Korotkin H.B."/>
            <person name="Matheny P.B."/>
            <person name="Slot J.C."/>
        </authorList>
    </citation>
    <scope>NUCLEOTIDE SEQUENCE [LARGE SCALE GENOMIC DNA]</scope>
    <source>
        <strain evidence="6 7">2629</strain>
    </source>
</reference>
<dbReference type="Proteomes" id="UP000284842">
    <property type="component" value="Unassembled WGS sequence"/>
</dbReference>
<organism evidence="6 7">
    <name type="scientific">Panaeolus cyanescens</name>
    <dbReference type="NCBI Taxonomy" id="181874"/>
    <lineage>
        <taxon>Eukaryota</taxon>
        <taxon>Fungi</taxon>
        <taxon>Dikarya</taxon>
        <taxon>Basidiomycota</taxon>
        <taxon>Agaricomycotina</taxon>
        <taxon>Agaricomycetes</taxon>
        <taxon>Agaricomycetidae</taxon>
        <taxon>Agaricales</taxon>
        <taxon>Agaricineae</taxon>
        <taxon>Galeropsidaceae</taxon>
        <taxon>Panaeolus</taxon>
    </lineage>
</organism>
<sequence length="294" mass="33066">MSPLPQPLTRIGSSVSTLASHAYTLFLFSKSDIKTTLIPVSFFALGAAPLSPTRRFAHAIQAIFWIYLHLFQFNLANQVRDPEEDRQNKPWRPLPSGRITLKNAYRLKKLAIATCLFVSWCYGYRVLRTSAFFSILIPAYHELHGDSHWLSKNLMNAVGYACFASGSTLIASKDRSQLDFTGTLAISVISAILATTIQAQDFQDVEGDSLVGRKTLPIVFPNLSRLTPIVTLLLWSFYLTSIWEINTLATVAFFTLALVVGTRYYLWRSVKDDQMSYFLYNVSVLTPLQPFGGF</sequence>
<evidence type="ECO:0000256" key="2">
    <source>
        <dbReference type="ARBA" id="ARBA00022692"/>
    </source>
</evidence>
<keyword evidence="4 5" id="KW-0472">Membrane</keyword>
<dbReference type="GO" id="GO:0016765">
    <property type="term" value="F:transferase activity, transferring alkyl or aryl (other than methyl) groups"/>
    <property type="evidence" value="ECO:0007669"/>
    <property type="project" value="InterPro"/>
</dbReference>
<dbReference type="STRING" id="181874.A0A409VK24"/>
<protein>
    <submittedName>
        <fullName evidence="6">Uncharacterized protein</fullName>
    </submittedName>
</protein>
<comment type="caution">
    <text evidence="6">The sequence shown here is derived from an EMBL/GenBank/DDBJ whole genome shotgun (WGS) entry which is preliminary data.</text>
</comment>
<dbReference type="Pfam" id="PF01040">
    <property type="entry name" value="UbiA"/>
    <property type="match status" value="1"/>
</dbReference>
<keyword evidence="3 5" id="KW-1133">Transmembrane helix</keyword>
<dbReference type="PANTHER" id="PTHR42723">
    <property type="entry name" value="CHLOROPHYLL SYNTHASE"/>
    <property type="match status" value="1"/>
</dbReference>
<name>A0A409VK24_9AGAR</name>
<dbReference type="Gene3D" id="1.10.357.140">
    <property type="entry name" value="UbiA prenyltransferase"/>
    <property type="match status" value="1"/>
</dbReference>
<dbReference type="GO" id="GO:0016020">
    <property type="term" value="C:membrane"/>
    <property type="evidence" value="ECO:0007669"/>
    <property type="project" value="UniProtKB-SubCell"/>
</dbReference>
<evidence type="ECO:0000256" key="5">
    <source>
        <dbReference type="SAM" id="Phobius"/>
    </source>
</evidence>
<evidence type="ECO:0000256" key="3">
    <source>
        <dbReference type="ARBA" id="ARBA00022989"/>
    </source>
</evidence>
<dbReference type="PANTHER" id="PTHR42723:SF1">
    <property type="entry name" value="CHLOROPHYLL SYNTHASE, CHLOROPLASTIC"/>
    <property type="match status" value="1"/>
</dbReference>
<dbReference type="CDD" id="cd13965">
    <property type="entry name" value="PT_UbiA_3"/>
    <property type="match status" value="1"/>
</dbReference>
<gene>
    <name evidence="6" type="ORF">CVT24_006916</name>
</gene>
<comment type="subcellular location">
    <subcellularLocation>
        <location evidence="1">Membrane</location>
        <topology evidence="1">Multi-pass membrane protein</topology>
    </subcellularLocation>
</comment>
<dbReference type="InterPro" id="IPR000537">
    <property type="entry name" value="UbiA_prenyltransferase"/>
</dbReference>
<feature type="transmembrane region" description="Helical" evidence="5">
    <location>
        <begin position="245"/>
        <end position="266"/>
    </location>
</feature>
<evidence type="ECO:0000256" key="1">
    <source>
        <dbReference type="ARBA" id="ARBA00004141"/>
    </source>
</evidence>
<dbReference type="AlphaFoldDB" id="A0A409VK24"/>
<dbReference type="InterPro" id="IPR050475">
    <property type="entry name" value="Prenyltransferase_related"/>
</dbReference>
<evidence type="ECO:0000313" key="6">
    <source>
        <dbReference type="EMBL" id="PPQ66605.1"/>
    </source>
</evidence>
<keyword evidence="7" id="KW-1185">Reference proteome</keyword>
<evidence type="ECO:0000256" key="4">
    <source>
        <dbReference type="ARBA" id="ARBA00023136"/>
    </source>
</evidence>
<evidence type="ECO:0000313" key="7">
    <source>
        <dbReference type="Proteomes" id="UP000284842"/>
    </source>
</evidence>